<dbReference type="SMART" id="SM01027">
    <property type="entry name" value="Beta-Casp"/>
    <property type="match status" value="1"/>
</dbReference>
<dbReference type="Pfam" id="PF10996">
    <property type="entry name" value="Beta-Casp"/>
    <property type="match status" value="1"/>
</dbReference>
<dbReference type="PANTHER" id="PTHR11203">
    <property type="entry name" value="CLEAVAGE AND POLYADENYLATION SPECIFICITY FACTOR FAMILY MEMBER"/>
    <property type="match status" value="1"/>
</dbReference>
<dbReference type="InterPro" id="IPR022712">
    <property type="entry name" value="Beta_Casp"/>
</dbReference>
<organism evidence="4">
    <name type="scientific">hydrocarbon metagenome</name>
    <dbReference type="NCBI Taxonomy" id="938273"/>
    <lineage>
        <taxon>unclassified sequences</taxon>
        <taxon>metagenomes</taxon>
        <taxon>ecological metagenomes</taxon>
    </lineage>
</organism>
<evidence type="ECO:0000259" key="3">
    <source>
        <dbReference type="SMART" id="SM01027"/>
    </source>
</evidence>
<dbReference type="GO" id="GO:0016787">
    <property type="term" value="F:hydrolase activity"/>
    <property type="evidence" value="ECO:0007669"/>
    <property type="project" value="UniProtKB-KW"/>
</dbReference>
<dbReference type="InterPro" id="IPR001279">
    <property type="entry name" value="Metallo-B-lactamas"/>
</dbReference>
<dbReference type="SUPFAM" id="SSF56281">
    <property type="entry name" value="Metallo-hydrolase/oxidoreductase"/>
    <property type="match status" value="1"/>
</dbReference>
<evidence type="ECO:0000313" key="4">
    <source>
        <dbReference type="EMBL" id="KUG25781.1"/>
    </source>
</evidence>
<dbReference type="InterPro" id="IPR011108">
    <property type="entry name" value="RMMBL"/>
</dbReference>
<dbReference type="InterPro" id="IPR036866">
    <property type="entry name" value="RibonucZ/Hydroxyglut_hydro"/>
</dbReference>
<dbReference type="Pfam" id="PF16661">
    <property type="entry name" value="Lactamase_B_6"/>
    <property type="match status" value="1"/>
</dbReference>
<protein>
    <submittedName>
        <fullName evidence="4">Metallo-beta-lactamase family protein, rna-specific</fullName>
    </submittedName>
</protein>
<dbReference type="Gene3D" id="3.40.50.10890">
    <property type="match status" value="1"/>
</dbReference>
<sequence>MQIKFIGAAETVTGSMHLIEAAGKKFLLDCGLYQGKRKLAYEINKNFTEFDPQEIDFVILSHAHIDHSGNLPSLVKKGFNGEIYSTFATRDLCRILLIDSAHIQEKDVEFVNKKRAKQGKNLFEPLYTQDDASETLKRFIGLNYYHTFRVDNNISFSFVDAGHILGSAVTHIEINENGKRINLGFTGDLGRPNLPILKDPEKIPPVDLLICESTYGNKFHDDPVNAEKRLIEVIHKALERNGKIIIPAFSVGRTQELVYALHNVFESGKVDRIPVYVDSPLSVNATEVFRMHPECFDNDTAKYLLENKDPFGFNQLHYITETEESKKLNELKEPAIIISSSGMCEAGRIQHHLLNNIEDPKNIVLIVGYSAQHTLGRRITEREPEVKIFGDVYKLNAEVIVLDFFSAHADQKELLNYCDQFDKSRIQNLFLVHGESEHQSVLRDKLIELGFNDVTIPKKGDVFNY</sequence>
<evidence type="ECO:0000256" key="1">
    <source>
        <dbReference type="ARBA" id="ARBA00022801"/>
    </source>
</evidence>
<dbReference type="Pfam" id="PF07521">
    <property type="entry name" value="RMMBL"/>
    <property type="match status" value="1"/>
</dbReference>
<proteinExistence type="predicted"/>
<evidence type="ECO:0000259" key="2">
    <source>
        <dbReference type="SMART" id="SM00849"/>
    </source>
</evidence>
<accession>A0A0W8FXY5</accession>
<dbReference type="InterPro" id="IPR050698">
    <property type="entry name" value="MBL"/>
</dbReference>
<dbReference type="GO" id="GO:0004521">
    <property type="term" value="F:RNA endonuclease activity"/>
    <property type="evidence" value="ECO:0007669"/>
    <property type="project" value="TreeGrafter"/>
</dbReference>
<dbReference type="Gene3D" id="3.60.15.10">
    <property type="entry name" value="Ribonuclease Z/Hydroxyacylglutathione hydrolase-like"/>
    <property type="match status" value="1"/>
</dbReference>
<feature type="domain" description="Beta-Casp" evidence="3">
    <location>
        <begin position="254"/>
        <end position="379"/>
    </location>
</feature>
<dbReference type="CDD" id="cd16295">
    <property type="entry name" value="TTHA0252-CPSF-like_MBL-fold"/>
    <property type="match status" value="1"/>
</dbReference>
<dbReference type="AlphaFoldDB" id="A0A0W8FXY5"/>
<feature type="domain" description="Metallo-beta-lactamase" evidence="2">
    <location>
        <begin position="13"/>
        <end position="235"/>
    </location>
</feature>
<dbReference type="PANTHER" id="PTHR11203:SF37">
    <property type="entry name" value="INTEGRATOR COMPLEX SUBUNIT 11"/>
    <property type="match status" value="1"/>
</dbReference>
<gene>
    <name evidence="4" type="ORF">ASZ90_004387</name>
</gene>
<comment type="caution">
    <text evidence="4">The sequence shown here is derived from an EMBL/GenBank/DDBJ whole genome shotgun (WGS) entry which is preliminary data.</text>
</comment>
<name>A0A0W8FXY5_9ZZZZ</name>
<dbReference type="EMBL" id="LNQE01000601">
    <property type="protein sequence ID" value="KUG25781.1"/>
    <property type="molecule type" value="Genomic_DNA"/>
</dbReference>
<reference evidence="4" key="1">
    <citation type="journal article" date="2015" name="Proc. Natl. Acad. Sci. U.S.A.">
        <title>Networks of energetic and metabolic interactions define dynamics in microbial communities.</title>
        <authorList>
            <person name="Embree M."/>
            <person name="Liu J.K."/>
            <person name="Al-Bassam M.M."/>
            <person name="Zengler K."/>
        </authorList>
    </citation>
    <scope>NUCLEOTIDE SEQUENCE</scope>
</reference>
<dbReference type="SMART" id="SM00849">
    <property type="entry name" value="Lactamase_B"/>
    <property type="match status" value="1"/>
</dbReference>
<keyword evidence="1" id="KW-0378">Hydrolase</keyword>